<evidence type="ECO:0000256" key="1">
    <source>
        <dbReference type="SAM" id="Phobius"/>
    </source>
</evidence>
<dbReference type="GeneID" id="96010687"/>
<evidence type="ECO:0008006" key="4">
    <source>
        <dbReference type="Google" id="ProtNLM"/>
    </source>
</evidence>
<dbReference type="InterPro" id="IPR008547">
    <property type="entry name" value="DUF829_TMEM53"/>
</dbReference>
<organism evidence="2 3">
    <name type="scientific">Cladosporium halotolerans</name>
    <dbReference type="NCBI Taxonomy" id="1052096"/>
    <lineage>
        <taxon>Eukaryota</taxon>
        <taxon>Fungi</taxon>
        <taxon>Dikarya</taxon>
        <taxon>Ascomycota</taxon>
        <taxon>Pezizomycotina</taxon>
        <taxon>Dothideomycetes</taxon>
        <taxon>Dothideomycetidae</taxon>
        <taxon>Cladosporiales</taxon>
        <taxon>Cladosporiaceae</taxon>
        <taxon>Cladosporium</taxon>
    </lineage>
</organism>
<keyword evidence="3" id="KW-1185">Reference proteome</keyword>
<name>A0AB34KBV5_9PEZI</name>
<feature type="transmembrane region" description="Helical" evidence="1">
    <location>
        <begin position="201"/>
        <end position="220"/>
    </location>
</feature>
<keyword evidence="1" id="KW-0472">Membrane</keyword>
<gene>
    <name evidence="2" type="ORF">WHR41_09245</name>
</gene>
<dbReference type="Pfam" id="PF05705">
    <property type="entry name" value="DUF829"/>
    <property type="match status" value="1"/>
</dbReference>
<protein>
    <recommendedName>
        <fullName evidence="4">Indole-diterpene biosynthesis protein PaxU</fullName>
    </recommendedName>
</protein>
<accession>A0AB34KBV5</accession>
<evidence type="ECO:0000313" key="3">
    <source>
        <dbReference type="Proteomes" id="UP000803884"/>
    </source>
</evidence>
<dbReference type="Proteomes" id="UP000803884">
    <property type="component" value="Unassembled WGS sequence"/>
</dbReference>
<dbReference type="EMBL" id="JAAQHG020000077">
    <property type="protein sequence ID" value="KAL1582028.1"/>
    <property type="molecule type" value="Genomic_DNA"/>
</dbReference>
<evidence type="ECO:0000313" key="2">
    <source>
        <dbReference type="EMBL" id="KAL1582028.1"/>
    </source>
</evidence>
<reference evidence="2 3" key="1">
    <citation type="journal article" date="2020" name="Microbiol. Resour. Announc.">
        <title>Draft Genome Sequence of a Cladosporium Species Isolated from the Mesophotic Ascidian Didemnum maculosum.</title>
        <authorList>
            <person name="Gioti A."/>
            <person name="Siaperas R."/>
            <person name="Nikolaivits E."/>
            <person name="Le Goff G."/>
            <person name="Ouazzani J."/>
            <person name="Kotoulas G."/>
            <person name="Topakas E."/>
        </authorList>
    </citation>
    <scope>NUCLEOTIDE SEQUENCE [LARGE SCALE GENOMIC DNA]</scope>
    <source>
        <strain evidence="2 3">TM138-S3</strain>
    </source>
</reference>
<keyword evidence="1" id="KW-0812">Transmembrane</keyword>
<dbReference type="AlphaFoldDB" id="A0AB34KBV5"/>
<proteinExistence type="predicted"/>
<keyword evidence="1" id="KW-1133">Transmembrane helix</keyword>
<dbReference type="RefSeq" id="XP_069225135.1">
    <property type="nucleotide sequence ID" value="XM_069377849.1"/>
</dbReference>
<comment type="caution">
    <text evidence="2">The sequence shown here is derived from an EMBL/GenBank/DDBJ whole genome shotgun (WGS) entry which is preliminary data.</text>
</comment>
<sequence>MADSMYTPATHPLSEVNIDALETQKFDLPFTMVQRSNSTRSTRSDKSVSSISSSVDNSLVNTPVTKSTTAPPHFIILSLWPHATDSQIASYIAGYEDLYPSAKVLLLRSSSWRTTSPDLDALTTTLTASLPTHPSEKPPPPQPILLHLFGHTAALNACALLRAYRARACSPLDVRAIVSDTEPTLTLADLHNTLLTSPATLLSLLLTLFLTSISAALALFSYDDATHRIRADLTNAALLPASTRKCFVFAAQEVMFSWCEGQGFGGAAERREWSVKRDRVDGRGRWCGEKERYWLGVEGVWEGE</sequence>